<keyword evidence="1" id="KW-0614">Plasmid</keyword>
<dbReference type="eggNOG" id="ENOG5032UCP">
    <property type="taxonomic scope" value="Bacteria"/>
</dbReference>
<protein>
    <submittedName>
        <fullName evidence="1">Uncharacterized protein</fullName>
    </submittedName>
</protein>
<dbReference type="OrthoDB" id="6594862at2"/>
<gene>
    <name evidence="1" type="ordered locus">Rahaq_4986</name>
</gene>
<name>A0A0H3FJQ7_RAHSY</name>
<dbReference type="EMBL" id="CP002506">
    <property type="protein sequence ID" value="ADW76561.1"/>
    <property type="molecule type" value="Genomic_DNA"/>
</dbReference>
<evidence type="ECO:0000313" key="1">
    <source>
        <dbReference type="EMBL" id="ADW76561.1"/>
    </source>
</evidence>
<reference evidence="1 2" key="2">
    <citation type="journal article" date="2012" name="J. Bacteriol.">
        <title>Complete Genome Sequence of Rahnella sp. Strain Y9602, a Gammaproteobacterium Isolate from Metal- and Radionuclide-Contaminated Soil.</title>
        <authorList>
            <person name="Martinez R.J."/>
            <person name="Bruce D."/>
            <person name="Detter C."/>
            <person name="Goodwin L.A."/>
            <person name="Han J."/>
            <person name="Han C.S."/>
            <person name="Held B."/>
            <person name="Land M.L."/>
            <person name="Mikhailova N."/>
            <person name="Nolan M."/>
            <person name="Pennacchio L."/>
            <person name="Pitluck S."/>
            <person name="Tapia R."/>
            <person name="Woyke T."/>
            <person name="Sobecky P.A."/>
        </authorList>
    </citation>
    <scope>NUCLEOTIDE SEQUENCE [LARGE SCALE GENOMIC DNA]</scope>
    <source>
        <strain evidence="1 2">Y9602</strain>
        <plasmid evidence="1 2">pRAHAQ01</plasmid>
    </source>
</reference>
<dbReference type="RefSeq" id="WP_013578242.1">
    <property type="nucleotide sequence ID" value="NC_015062.1"/>
</dbReference>
<organism evidence="1 2">
    <name type="scientific">Rahnella sp. (strain Y9602)</name>
    <dbReference type="NCBI Taxonomy" id="2703885"/>
    <lineage>
        <taxon>Bacteria</taxon>
        <taxon>Pseudomonadati</taxon>
        <taxon>Pseudomonadota</taxon>
        <taxon>Gammaproteobacteria</taxon>
        <taxon>Enterobacterales</taxon>
        <taxon>Yersiniaceae</taxon>
        <taxon>Rahnella</taxon>
    </lineage>
</organism>
<sequence length="177" mass="19479" precursor="true">MVNYFRVAATALTAGFIALMVFLAFHFYGKSVEAKGQVTQLQSDNALQSETISTQAFNFQRSNQIAGAAQQYAVQIVGKSQEREIEYRTIIKRDPASGKCVDSAVADRLLEYTNSLRASAMHTDTSQPAAKSSPATSTGCRLTYGQAVYWIDPLLTTIDQLNNQLDGIKQTEEARQK</sequence>
<proteinExistence type="predicted"/>
<geneLocation type="plasmid" evidence="1 2">
    <name>pRAHAQ01</name>
</geneLocation>
<dbReference type="HOGENOM" id="CLU_127597_0_0_6"/>
<dbReference type="AlphaFoldDB" id="A0A0H3FJQ7"/>
<accession>A0A0H3FJQ7</accession>
<reference evidence="2" key="1">
    <citation type="submission" date="2011-01" db="EMBL/GenBank/DDBJ databases">
        <title>Complete sequence of plasmid1 of Rahnella sp. Y9602.</title>
        <authorList>
            <consortium name="US DOE Joint Genome Institute"/>
            <person name="Lucas S."/>
            <person name="Copeland A."/>
            <person name="Lapidus A."/>
            <person name="Cheng J.-F."/>
            <person name="Goodwin L."/>
            <person name="Pitluck S."/>
            <person name="Lu M."/>
            <person name="Detter J.C."/>
            <person name="Han C."/>
            <person name="Tapia R."/>
            <person name="Land M."/>
            <person name="Hauser L."/>
            <person name="Kyrpides N."/>
            <person name="Ivanova N."/>
            <person name="Ovchinnikova G."/>
            <person name="Pagani I."/>
            <person name="Sobecky P.A."/>
            <person name="Martinez R.J."/>
            <person name="Woyke T."/>
        </authorList>
    </citation>
    <scope>NUCLEOTIDE SEQUENCE [LARGE SCALE GENOMIC DNA]</scope>
    <source>
        <strain evidence="2">Y9602</strain>
        <plasmid evidence="2">pRAHAQ01</plasmid>
    </source>
</reference>
<dbReference type="Proteomes" id="UP000007257">
    <property type="component" value="Plasmid pRAHAQ01"/>
</dbReference>
<dbReference type="KEGG" id="rah:Rahaq_4986"/>
<evidence type="ECO:0000313" key="2">
    <source>
        <dbReference type="Proteomes" id="UP000007257"/>
    </source>
</evidence>